<sequence>MSEWIRLRRRRRRSAWCLPVSGRRCSVLLYYSYTSTINKGGTSSSLHRSFNQPCVMCLNRENHVNRSGC</sequence>
<dbReference type="Gramene" id="PUZ58014">
    <property type="protein sequence ID" value="PUZ58014"/>
    <property type="gene ID" value="GQ55_5G476400"/>
</dbReference>
<evidence type="ECO:0000313" key="1">
    <source>
        <dbReference type="EMBL" id="PUZ58014.1"/>
    </source>
</evidence>
<gene>
    <name evidence="1" type="ORF">GQ55_5G476400</name>
</gene>
<reference evidence="1 2" key="1">
    <citation type="submission" date="2018-04" db="EMBL/GenBank/DDBJ databases">
        <title>WGS assembly of Panicum hallii var. hallii HAL2.</title>
        <authorList>
            <person name="Lovell J."/>
            <person name="Jenkins J."/>
            <person name="Lowry D."/>
            <person name="Mamidi S."/>
            <person name="Sreedasyam A."/>
            <person name="Weng X."/>
            <person name="Barry K."/>
            <person name="Bonette J."/>
            <person name="Campitelli B."/>
            <person name="Daum C."/>
            <person name="Gordon S."/>
            <person name="Gould B."/>
            <person name="Lipzen A."/>
            <person name="MacQueen A."/>
            <person name="Palacio-Mejia J."/>
            <person name="Plott C."/>
            <person name="Shakirov E."/>
            <person name="Shu S."/>
            <person name="Yoshinaga Y."/>
            <person name="Zane M."/>
            <person name="Rokhsar D."/>
            <person name="Grimwood J."/>
            <person name="Schmutz J."/>
            <person name="Juenger T."/>
        </authorList>
    </citation>
    <scope>NUCLEOTIDE SEQUENCE [LARGE SCALE GENOMIC DNA]</scope>
    <source>
        <strain evidence="2">cv. HAL2</strain>
    </source>
</reference>
<proteinExistence type="predicted"/>
<accession>A0A2T7DR05</accession>
<dbReference type="Proteomes" id="UP000244336">
    <property type="component" value="Chromosome 5"/>
</dbReference>
<evidence type="ECO:0000313" key="2">
    <source>
        <dbReference type="Proteomes" id="UP000244336"/>
    </source>
</evidence>
<organism evidence="1 2">
    <name type="scientific">Panicum hallii var. hallii</name>
    <dbReference type="NCBI Taxonomy" id="1504633"/>
    <lineage>
        <taxon>Eukaryota</taxon>
        <taxon>Viridiplantae</taxon>
        <taxon>Streptophyta</taxon>
        <taxon>Embryophyta</taxon>
        <taxon>Tracheophyta</taxon>
        <taxon>Spermatophyta</taxon>
        <taxon>Magnoliopsida</taxon>
        <taxon>Liliopsida</taxon>
        <taxon>Poales</taxon>
        <taxon>Poaceae</taxon>
        <taxon>PACMAD clade</taxon>
        <taxon>Panicoideae</taxon>
        <taxon>Panicodae</taxon>
        <taxon>Paniceae</taxon>
        <taxon>Panicinae</taxon>
        <taxon>Panicum</taxon>
        <taxon>Panicum sect. Panicum</taxon>
    </lineage>
</organism>
<protein>
    <submittedName>
        <fullName evidence="1">Uncharacterized protein</fullName>
    </submittedName>
</protein>
<dbReference type="AlphaFoldDB" id="A0A2T7DR05"/>
<dbReference type="EMBL" id="CM009753">
    <property type="protein sequence ID" value="PUZ58014.1"/>
    <property type="molecule type" value="Genomic_DNA"/>
</dbReference>
<keyword evidence="2" id="KW-1185">Reference proteome</keyword>
<name>A0A2T7DR05_9POAL</name>